<dbReference type="Proteomes" id="UP000243217">
    <property type="component" value="Unassembled WGS sequence"/>
</dbReference>
<accession>A0A1W0ACD8</accession>
<dbReference type="STRING" id="74557.A0A1W0ACD8"/>
<evidence type="ECO:0000256" key="1">
    <source>
        <dbReference type="ARBA" id="ARBA00004138"/>
    </source>
</evidence>
<comment type="subcellular location">
    <subcellularLocation>
        <location evidence="1">Cell projection</location>
        <location evidence="1">Cilium</location>
    </subcellularLocation>
</comment>
<dbReference type="InterPro" id="IPR050576">
    <property type="entry name" value="Cilia_flagella_integrity"/>
</dbReference>
<dbReference type="EMBL" id="JNBS01000020">
    <property type="protein sequence ID" value="OQS07953.1"/>
    <property type="molecule type" value="Genomic_DNA"/>
</dbReference>
<reference evidence="7 8" key="1">
    <citation type="journal article" date="2014" name="Genome Biol. Evol.">
        <title>The secreted proteins of Achlya hypogyna and Thraustotheca clavata identify the ancestral oomycete secretome and reveal gene acquisitions by horizontal gene transfer.</title>
        <authorList>
            <person name="Misner I."/>
            <person name="Blouin N."/>
            <person name="Leonard G."/>
            <person name="Richards T.A."/>
            <person name="Lane C.E."/>
        </authorList>
    </citation>
    <scope>NUCLEOTIDE SEQUENCE [LARGE SCALE GENOMIC DNA]</scope>
    <source>
        <strain evidence="7 8">ATCC 34112</strain>
    </source>
</reference>
<dbReference type="AlphaFoldDB" id="A0A1W0ACD8"/>
<name>A0A1W0ACD8_9STRA</name>
<proteinExistence type="predicted"/>
<evidence type="ECO:0000313" key="8">
    <source>
        <dbReference type="Proteomes" id="UP000243217"/>
    </source>
</evidence>
<feature type="coiled-coil region" evidence="6">
    <location>
        <begin position="175"/>
        <end position="250"/>
    </location>
</feature>
<dbReference type="PROSITE" id="PS51450">
    <property type="entry name" value="LRR"/>
    <property type="match status" value="3"/>
</dbReference>
<dbReference type="SUPFAM" id="SSF52058">
    <property type="entry name" value="L domain-like"/>
    <property type="match status" value="1"/>
</dbReference>
<keyword evidence="8" id="KW-1185">Reference proteome</keyword>
<dbReference type="Gene3D" id="3.80.10.10">
    <property type="entry name" value="Ribonuclease Inhibitor"/>
    <property type="match status" value="1"/>
</dbReference>
<evidence type="ECO:0000256" key="6">
    <source>
        <dbReference type="SAM" id="Coils"/>
    </source>
</evidence>
<evidence type="ECO:0000256" key="4">
    <source>
        <dbReference type="ARBA" id="ARBA00023069"/>
    </source>
</evidence>
<dbReference type="SMART" id="SM00365">
    <property type="entry name" value="LRR_SD22"/>
    <property type="match status" value="3"/>
</dbReference>
<keyword evidence="3" id="KW-0677">Repeat</keyword>
<keyword evidence="5" id="KW-0966">Cell projection</keyword>
<dbReference type="Pfam" id="PF12799">
    <property type="entry name" value="LRR_4"/>
    <property type="match status" value="1"/>
</dbReference>
<dbReference type="InterPro" id="IPR001611">
    <property type="entry name" value="Leu-rich_rpt"/>
</dbReference>
<dbReference type="PANTHER" id="PTHR45973">
    <property type="entry name" value="PROTEIN PHOSPHATASE 1 REGULATORY SUBUNIT SDS22-RELATED"/>
    <property type="match status" value="1"/>
</dbReference>
<keyword evidence="2" id="KW-0433">Leucine-rich repeat</keyword>
<evidence type="ECO:0000256" key="3">
    <source>
        <dbReference type="ARBA" id="ARBA00022737"/>
    </source>
</evidence>
<gene>
    <name evidence="7" type="ORF">THRCLA_20024</name>
</gene>
<keyword evidence="6" id="KW-0175">Coiled coil</keyword>
<sequence length="268" mass="31627">MQVIRKAMSMAKDEALIDQDNDDEVENLLKRSVLRLDWLNVSKIENLDAFTHIRELYLQHNLIAVIENLEFHLNLSFLALAHNRITRIENINRLPHLKFLDVSYNQIEELDLDELPQSLLVLRVTGNPWADSRDNYAQICFDHLPNLLQCDGYRRNDPARLSPTHLHSDRHAELMEEHKLEEQESRDEVKKKKEAMSHLHTARVKTLNETLDVTKSAIVERSMERMREKRKKLQEETQNHLNEAATHLQQMHLQHASWRKEQLQAHQA</sequence>
<evidence type="ECO:0000313" key="7">
    <source>
        <dbReference type="EMBL" id="OQS07953.1"/>
    </source>
</evidence>
<organism evidence="7 8">
    <name type="scientific">Thraustotheca clavata</name>
    <dbReference type="NCBI Taxonomy" id="74557"/>
    <lineage>
        <taxon>Eukaryota</taxon>
        <taxon>Sar</taxon>
        <taxon>Stramenopiles</taxon>
        <taxon>Oomycota</taxon>
        <taxon>Saprolegniomycetes</taxon>
        <taxon>Saprolegniales</taxon>
        <taxon>Achlyaceae</taxon>
        <taxon>Thraustotheca</taxon>
    </lineage>
</organism>
<evidence type="ECO:0000256" key="5">
    <source>
        <dbReference type="ARBA" id="ARBA00023273"/>
    </source>
</evidence>
<dbReference type="OrthoDB" id="7451790at2759"/>
<comment type="caution">
    <text evidence="7">The sequence shown here is derived from an EMBL/GenBank/DDBJ whole genome shotgun (WGS) entry which is preliminary data.</text>
</comment>
<dbReference type="PANTHER" id="PTHR45973:SF9">
    <property type="entry name" value="LEUCINE-RICH REPEAT-CONTAINING PROTEIN 46"/>
    <property type="match status" value="1"/>
</dbReference>
<dbReference type="InterPro" id="IPR025875">
    <property type="entry name" value="Leu-rich_rpt_4"/>
</dbReference>
<evidence type="ECO:0000256" key="2">
    <source>
        <dbReference type="ARBA" id="ARBA00022614"/>
    </source>
</evidence>
<protein>
    <submittedName>
        <fullName evidence="7">Leucine-rich repeat-containing protein 46 isoform X1</fullName>
    </submittedName>
</protein>
<dbReference type="InterPro" id="IPR032675">
    <property type="entry name" value="LRR_dom_sf"/>
</dbReference>
<keyword evidence="4" id="KW-0969">Cilium</keyword>